<protein>
    <submittedName>
        <fullName evidence="2">M20 aminoacylase family protein</fullName>
    </submittedName>
</protein>
<name>A0ABP4M1H6_9ACTN</name>
<reference evidence="3" key="1">
    <citation type="journal article" date="2019" name="Int. J. Syst. Evol. Microbiol.">
        <title>The Global Catalogue of Microorganisms (GCM) 10K type strain sequencing project: providing services to taxonomists for standard genome sequencing and annotation.</title>
        <authorList>
            <consortium name="The Broad Institute Genomics Platform"/>
            <consortium name="The Broad Institute Genome Sequencing Center for Infectious Disease"/>
            <person name="Wu L."/>
            <person name="Ma J."/>
        </authorList>
    </citation>
    <scope>NUCLEOTIDE SEQUENCE [LARGE SCALE GENOMIC DNA]</scope>
    <source>
        <strain evidence="3">JCM 15933</strain>
    </source>
</reference>
<evidence type="ECO:0000313" key="3">
    <source>
        <dbReference type="Proteomes" id="UP001501470"/>
    </source>
</evidence>
<dbReference type="PIRSF" id="PIRSF005962">
    <property type="entry name" value="Pept_M20D_amidohydro"/>
    <property type="match status" value="1"/>
</dbReference>
<dbReference type="Pfam" id="PF07687">
    <property type="entry name" value="M20_dimer"/>
    <property type="match status" value="1"/>
</dbReference>
<feature type="domain" description="Peptidase M20 dimerisation" evidence="1">
    <location>
        <begin position="185"/>
        <end position="275"/>
    </location>
</feature>
<dbReference type="Pfam" id="PF01546">
    <property type="entry name" value="Peptidase_M20"/>
    <property type="match status" value="1"/>
</dbReference>
<dbReference type="SUPFAM" id="SSF55031">
    <property type="entry name" value="Bacterial exopeptidase dimerisation domain"/>
    <property type="match status" value="1"/>
</dbReference>
<dbReference type="Proteomes" id="UP001501470">
    <property type="component" value="Unassembled WGS sequence"/>
</dbReference>
<dbReference type="RefSeq" id="WP_344505753.1">
    <property type="nucleotide sequence ID" value="NZ_BAAAQD010000013.1"/>
</dbReference>
<dbReference type="PANTHER" id="PTHR11014">
    <property type="entry name" value="PEPTIDASE M20 FAMILY MEMBER"/>
    <property type="match status" value="1"/>
</dbReference>
<sequence length="388" mass="40556">MEFDAQLRQWRHDLHRIPELGFQEHRTSDYLAAALEGMGLAVTRGVGGTGVVATLRSGRSGTGGGAIALRADMDGIPLTERGERPYRSEHDGVMHACGHDGHMAMLLGAARSLAGAGAATGIDGTVHFVFQPDEEHGRGAKAMIADGLFERFPVNAIFGLHNMPGHPAGGIATRTGGLMASEDNFEIRIAGRGGHAARPQMVVDPIVVAAQLVLALQTIVARNLDPTDPAVVSCTEITTDGARNAIPSRAVIRGDTRSFTPAVQATLEHRIRQLADGICAAHGATAEVTYTHEFEPTVNDPAAVATALTAARLTVGADRVDGDTPPWTASEDFGAFSNQVPGCFALLGNGAGGPSLHSADYDFNDDVLSTGVAYYVNLVRTALPAATT</sequence>
<comment type="caution">
    <text evidence="2">The sequence shown here is derived from an EMBL/GenBank/DDBJ whole genome shotgun (WGS) entry which is preliminary data.</text>
</comment>
<proteinExistence type="predicted"/>
<dbReference type="CDD" id="cd05666">
    <property type="entry name" value="M20_Acy1-like"/>
    <property type="match status" value="1"/>
</dbReference>
<dbReference type="PANTHER" id="PTHR11014:SF63">
    <property type="entry name" value="METALLOPEPTIDASE, PUTATIVE (AFU_ORTHOLOGUE AFUA_6G09600)-RELATED"/>
    <property type="match status" value="1"/>
</dbReference>
<dbReference type="EMBL" id="BAAAQD010000013">
    <property type="protein sequence ID" value="GAA1534605.1"/>
    <property type="molecule type" value="Genomic_DNA"/>
</dbReference>
<dbReference type="NCBIfam" id="TIGR01891">
    <property type="entry name" value="amidohydrolases"/>
    <property type="match status" value="1"/>
</dbReference>
<organism evidence="2 3">
    <name type="scientific">Dactylosporangium maewongense</name>
    <dbReference type="NCBI Taxonomy" id="634393"/>
    <lineage>
        <taxon>Bacteria</taxon>
        <taxon>Bacillati</taxon>
        <taxon>Actinomycetota</taxon>
        <taxon>Actinomycetes</taxon>
        <taxon>Micromonosporales</taxon>
        <taxon>Micromonosporaceae</taxon>
        <taxon>Dactylosporangium</taxon>
    </lineage>
</organism>
<dbReference type="InterPro" id="IPR002933">
    <property type="entry name" value="Peptidase_M20"/>
</dbReference>
<accession>A0ABP4M1H6</accession>
<dbReference type="SUPFAM" id="SSF53187">
    <property type="entry name" value="Zn-dependent exopeptidases"/>
    <property type="match status" value="1"/>
</dbReference>
<evidence type="ECO:0000259" key="1">
    <source>
        <dbReference type="Pfam" id="PF07687"/>
    </source>
</evidence>
<gene>
    <name evidence="2" type="ORF">GCM10009827_060950</name>
</gene>
<dbReference type="InterPro" id="IPR017439">
    <property type="entry name" value="Amidohydrolase"/>
</dbReference>
<evidence type="ECO:0000313" key="2">
    <source>
        <dbReference type="EMBL" id="GAA1534605.1"/>
    </source>
</evidence>
<dbReference type="InterPro" id="IPR011650">
    <property type="entry name" value="Peptidase_M20_dimer"/>
</dbReference>
<dbReference type="Gene3D" id="3.40.630.10">
    <property type="entry name" value="Zn peptidases"/>
    <property type="match status" value="1"/>
</dbReference>
<keyword evidence="3" id="KW-1185">Reference proteome</keyword>
<dbReference type="Gene3D" id="3.30.70.360">
    <property type="match status" value="1"/>
</dbReference>
<dbReference type="InterPro" id="IPR036264">
    <property type="entry name" value="Bact_exopeptidase_dim_dom"/>
</dbReference>